<accession>A0ABS8H8K5</accession>
<evidence type="ECO:0000256" key="1">
    <source>
        <dbReference type="SAM" id="MobiDB-lite"/>
    </source>
</evidence>
<reference evidence="2 3" key="1">
    <citation type="submission" date="2021-10" db="EMBL/GenBank/DDBJ databases">
        <title>The diversity and Nitrogen Metabolism of Culturable Nitrate-Utilizing Bacteria Within the Oxygen Minimum Zone of the Changjiang (Yangtze River)Estuary.</title>
        <authorList>
            <person name="Zhang D."/>
            <person name="Zheng J."/>
            <person name="Liu S."/>
            <person name="He W."/>
        </authorList>
    </citation>
    <scope>NUCLEOTIDE SEQUENCE [LARGE SCALE GENOMIC DNA]</scope>
    <source>
        <strain evidence="2 3">FXH275-2</strain>
    </source>
</reference>
<evidence type="ECO:0000313" key="3">
    <source>
        <dbReference type="Proteomes" id="UP001198830"/>
    </source>
</evidence>
<sequence>RRGCPSNSRESGMSEDVERHGFGDGDVGGPCPICRGDPLDPHFIEMVERETALPGQVMTADEFLTWLDGQAASSR</sequence>
<dbReference type="Proteomes" id="UP001198830">
    <property type="component" value="Unassembled WGS sequence"/>
</dbReference>
<comment type="caution">
    <text evidence="2">The sequence shown here is derived from an EMBL/GenBank/DDBJ whole genome shotgun (WGS) entry which is preliminary data.</text>
</comment>
<organism evidence="2 3">
    <name type="scientific">Sphingobium soli</name>
    <dbReference type="NCBI Taxonomy" id="1591116"/>
    <lineage>
        <taxon>Bacteria</taxon>
        <taxon>Pseudomonadati</taxon>
        <taxon>Pseudomonadota</taxon>
        <taxon>Alphaproteobacteria</taxon>
        <taxon>Sphingomonadales</taxon>
        <taxon>Sphingomonadaceae</taxon>
        <taxon>Sphingobium</taxon>
    </lineage>
</organism>
<proteinExistence type="predicted"/>
<dbReference type="RefSeq" id="WP_228228203.1">
    <property type="nucleotide sequence ID" value="NZ_JAJGNP010000046.1"/>
</dbReference>
<dbReference type="EMBL" id="JAJGNP010000046">
    <property type="protein sequence ID" value="MCC4234897.1"/>
    <property type="molecule type" value="Genomic_DNA"/>
</dbReference>
<keyword evidence="3" id="KW-1185">Reference proteome</keyword>
<feature type="compositionally biased region" description="Polar residues" evidence="1">
    <location>
        <begin position="1"/>
        <end position="11"/>
    </location>
</feature>
<feature type="region of interest" description="Disordered" evidence="1">
    <location>
        <begin position="1"/>
        <end position="33"/>
    </location>
</feature>
<gene>
    <name evidence="2" type="ORF">LL253_19705</name>
</gene>
<protein>
    <submittedName>
        <fullName evidence="2">Uncharacterized protein</fullName>
    </submittedName>
</protein>
<evidence type="ECO:0000313" key="2">
    <source>
        <dbReference type="EMBL" id="MCC4234897.1"/>
    </source>
</evidence>
<feature type="non-terminal residue" evidence="2">
    <location>
        <position position="1"/>
    </location>
</feature>
<name>A0ABS8H8K5_9SPHN</name>